<evidence type="ECO:0000256" key="3">
    <source>
        <dbReference type="ARBA" id="ARBA00022692"/>
    </source>
</evidence>
<feature type="transmembrane region" description="Helical" evidence="7">
    <location>
        <begin position="23"/>
        <end position="41"/>
    </location>
</feature>
<sequence length="624" mass="68285">MNRKHTESLSEVHSSIKTEKKTGWRKIFAFLGPAYLVSVGYMDPGNWATDIAGGSQFGYKLIWVLLMSNLIALLLQSLSARLGIVRGLDLAQASKKAYPNWANIPLYILAQIAIIACDLAEIIGMAIGLNLLFGIPLIWGISITALDTILLLFLLKKGMRSMEAFIVSMVFIVGVSFLMEMIIVQPQLNDVVKGFIPSSLDGSALYIAIGIIGATVMPHNLYLHSSLVQTRKIERSSKGIKEALKFNLIDTTIALNLAFLVNAAILILSAAAFFTNGFNEVAEIQDAHKLLGNIFGNAAPTLFAIALIASGQSSTITGTLAGQIVMEGHLNLRIAPWLRRLITRLLAITPAFFTIIYFGEESLGALLILSQVVLSLQLGFAIIPLIHFNSDAKLMKEFAIKTWVKILAWLSAVIIISLNVKLVIDEISGWLVSAGENAFWLYLTVIPLAIAVGLLLLYIIIKPFFPTQDKQTAVPHGSALNLADLNTPVYQNIGISIDFSENDKNVIRHAILQGGKQANYTLIHIVETAGARYHQQNVMDMETISDEENLKKYQQNLKDLGFNSTYKIGYGSTSSAIAKIVNKSEIDFLVMGAHGHKGFSDLLFGSTVDAVRHQVNIPVLVVRK</sequence>
<dbReference type="Pfam" id="PF01566">
    <property type="entry name" value="Nramp"/>
    <property type="match status" value="1"/>
</dbReference>
<keyword evidence="6 7" id="KW-0472">Membrane</keyword>
<proteinExistence type="inferred from homology"/>
<dbReference type="NCBIfam" id="NF037982">
    <property type="entry name" value="Nramp_1"/>
    <property type="match status" value="1"/>
</dbReference>
<feature type="transmembrane region" description="Helical" evidence="7">
    <location>
        <begin position="244"/>
        <end position="274"/>
    </location>
</feature>
<dbReference type="CDD" id="cd00293">
    <property type="entry name" value="USP-like"/>
    <property type="match status" value="1"/>
</dbReference>
<dbReference type="GO" id="GO:0005886">
    <property type="term" value="C:plasma membrane"/>
    <property type="evidence" value="ECO:0007669"/>
    <property type="project" value="UniProtKB-SubCell"/>
</dbReference>
<feature type="transmembrane region" description="Helical" evidence="7">
    <location>
        <begin position="406"/>
        <end position="424"/>
    </location>
</feature>
<keyword evidence="4 7" id="KW-0769">Symport</keyword>
<dbReference type="PANTHER" id="PTHR11706">
    <property type="entry name" value="SOLUTE CARRIER PROTEIN FAMILY 11 MEMBER"/>
    <property type="match status" value="1"/>
</dbReference>
<evidence type="ECO:0000256" key="1">
    <source>
        <dbReference type="ARBA" id="ARBA00004141"/>
    </source>
</evidence>
<dbReference type="GO" id="GO:0046872">
    <property type="term" value="F:metal ion binding"/>
    <property type="evidence" value="ECO:0007669"/>
    <property type="project" value="UniProtKB-UniRule"/>
</dbReference>
<dbReference type="HAMAP" id="MF_00221">
    <property type="entry name" value="NRAMP"/>
    <property type="match status" value="1"/>
</dbReference>
<dbReference type="InterPro" id="IPR001046">
    <property type="entry name" value="NRAMP_fam"/>
</dbReference>
<organism evidence="9 10">
    <name type="scientific">Pedobacter aquae</name>
    <dbReference type="NCBI Taxonomy" id="2605747"/>
    <lineage>
        <taxon>Bacteria</taxon>
        <taxon>Pseudomonadati</taxon>
        <taxon>Bacteroidota</taxon>
        <taxon>Sphingobacteriia</taxon>
        <taxon>Sphingobacteriales</taxon>
        <taxon>Sphingobacteriaceae</taxon>
        <taxon>Pedobacter</taxon>
    </lineage>
</organism>
<dbReference type="KEGG" id="pej:FYC62_08490"/>
<dbReference type="GO" id="GO:0034755">
    <property type="term" value="P:iron ion transmembrane transport"/>
    <property type="evidence" value="ECO:0007669"/>
    <property type="project" value="TreeGrafter"/>
</dbReference>
<accession>A0A5C0VIN3</accession>
<feature type="transmembrane region" description="Helical" evidence="7">
    <location>
        <begin position="439"/>
        <end position="461"/>
    </location>
</feature>
<evidence type="ECO:0000313" key="10">
    <source>
        <dbReference type="Proteomes" id="UP000323653"/>
    </source>
</evidence>
<dbReference type="InterPro" id="IPR014729">
    <property type="entry name" value="Rossmann-like_a/b/a_fold"/>
</dbReference>
<dbReference type="RefSeq" id="WP_149074642.1">
    <property type="nucleotide sequence ID" value="NZ_CP043329.1"/>
</dbReference>
<feature type="transmembrane region" description="Helical" evidence="7">
    <location>
        <begin position="164"/>
        <end position="184"/>
    </location>
</feature>
<dbReference type="SUPFAM" id="SSF52402">
    <property type="entry name" value="Adenine nucleotide alpha hydrolases-like"/>
    <property type="match status" value="1"/>
</dbReference>
<evidence type="ECO:0000256" key="2">
    <source>
        <dbReference type="ARBA" id="ARBA00022448"/>
    </source>
</evidence>
<evidence type="ECO:0000259" key="8">
    <source>
        <dbReference type="Pfam" id="PF00582"/>
    </source>
</evidence>
<feature type="transmembrane region" description="Helical" evidence="7">
    <location>
        <begin position="61"/>
        <end position="84"/>
    </location>
</feature>
<evidence type="ECO:0000256" key="4">
    <source>
        <dbReference type="ARBA" id="ARBA00022847"/>
    </source>
</evidence>
<evidence type="ECO:0000256" key="5">
    <source>
        <dbReference type="ARBA" id="ARBA00022989"/>
    </source>
</evidence>
<dbReference type="Pfam" id="PF00582">
    <property type="entry name" value="Usp"/>
    <property type="match status" value="1"/>
</dbReference>
<comment type="function">
    <text evidence="7">H(+)-stimulated, divalent metal cation uptake system.</text>
</comment>
<evidence type="ECO:0000256" key="6">
    <source>
        <dbReference type="ARBA" id="ARBA00023136"/>
    </source>
</evidence>
<dbReference type="GO" id="GO:0005384">
    <property type="term" value="F:manganese ion transmembrane transporter activity"/>
    <property type="evidence" value="ECO:0007669"/>
    <property type="project" value="TreeGrafter"/>
</dbReference>
<dbReference type="AlphaFoldDB" id="A0A5C0VIN3"/>
<dbReference type="NCBIfam" id="TIGR01197">
    <property type="entry name" value="nramp"/>
    <property type="match status" value="1"/>
</dbReference>
<evidence type="ECO:0000313" key="9">
    <source>
        <dbReference type="EMBL" id="QEK51692.1"/>
    </source>
</evidence>
<feature type="transmembrane region" description="Helical" evidence="7">
    <location>
        <begin position="294"/>
        <end position="320"/>
    </location>
</feature>
<feature type="transmembrane region" description="Helical" evidence="7">
    <location>
        <begin position="104"/>
        <end position="127"/>
    </location>
</feature>
<feature type="transmembrane region" description="Helical" evidence="7">
    <location>
        <begin position="341"/>
        <end position="359"/>
    </location>
</feature>
<feature type="transmembrane region" description="Helical" evidence="7">
    <location>
        <begin position="204"/>
        <end position="223"/>
    </location>
</feature>
<keyword evidence="10" id="KW-1185">Reference proteome</keyword>
<keyword evidence="2 7" id="KW-0813">Transport</keyword>
<reference evidence="9 10" key="1">
    <citation type="submission" date="2019-08" db="EMBL/GenBank/DDBJ databases">
        <title>Pedobacter sp. nov., isolated from Han river, South Korea.</title>
        <authorList>
            <person name="Lee D.-H."/>
            <person name="Kim Y.-S."/>
            <person name="Hwang E.-M."/>
            <person name="Le Tran T.C."/>
            <person name="Cha C.-J."/>
        </authorList>
    </citation>
    <scope>NUCLEOTIDE SEQUENCE [LARGE SCALE GENOMIC DNA]</scope>
    <source>
        <strain evidence="9 10">CJ43</strain>
    </source>
</reference>
<dbReference type="GO" id="GO:0015086">
    <property type="term" value="F:cadmium ion transmembrane transporter activity"/>
    <property type="evidence" value="ECO:0007669"/>
    <property type="project" value="TreeGrafter"/>
</dbReference>
<dbReference type="Gene3D" id="3.40.50.620">
    <property type="entry name" value="HUPs"/>
    <property type="match status" value="1"/>
</dbReference>
<evidence type="ECO:0000256" key="7">
    <source>
        <dbReference type="HAMAP-Rule" id="MF_00221"/>
    </source>
</evidence>
<dbReference type="NCBIfam" id="NF001923">
    <property type="entry name" value="PRK00701.1"/>
    <property type="match status" value="1"/>
</dbReference>
<comment type="subcellular location">
    <subcellularLocation>
        <location evidence="7">Cell membrane</location>
        <topology evidence="7">Multi-pass membrane protein</topology>
    </subcellularLocation>
    <subcellularLocation>
        <location evidence="1">Membrane</location>
        <topology evidence="1">Multi-pass membrane protein</topology>
    </subcellularLocation>
</comment>
<comment type="caution">
    <text evidence="7">Lacks conserved residue(s) required for the propagation of feature annotation.</text>
</comment>
<name>A0A5C0VIN3_9SPHI</name>
<feature type="transmembrane region" description="Helical" evidence="7">
    <location>
        <begin position="365"/>
        <end position="386"/>
    </location>
</feature>
<gene>
    <name evidence="7 9" type="primary">mntH</name>
    <name evidence="9" type="ORF">FYC62_08490</name>
</gene>
<dbReference type="GO" id="GO:0015293">
    <property type="term" value="F:symporter activity"/>
    <property type="evidence" value="ECO:0007669"/>
    <property type="project" value="UniProtKB-UniRule"/>
</dbReference>
<keyword evidence="5 7" id="KW-1133">Transmembrane helix</keyword>
<keyword evidence="7" id="KW-0406">Ion transport</keyword>
<protein>
    <recommendedName>
        <fullName evidence="7">Divalent metal cation transporter MntH</fullName>
    </recommendedName>
</protein>
<dbReference type="Proteomes" id="UP000323653">
    <property type="component" value="Chromosome"/>
</dbReference>
<dbReference type="EMBL" id="CP043329">
    <property type="protein sequence ID" value="QEK51692.1"/>
    <property type="molecule type" value="Genomic_DNA"/>
</dbReference>
<dbReference type="PANTHER" id="PTHR11706:SF33">
    <property type="entry name" value="NATURAL RESISTANCE-ASSOCIATED MACROPHAGE PROTEIN 2"/>
    <property type="match status" value="1"/>
</dbReference>
<keyword evidence="7" id="KW-1003">Cell membrane</keyword>
<dbReference type="InterPro" id="IPR006016">
    <property type="entry name" value="UspA"/>
</dbReference>
<comment type="similarity">
    <text evidence="7">Belongs to the NRAMP family.</text>
</comment>
<feature type="transmembrane region" description="Helical" evidence="7">
    <location>
        <begin position="133"/>
        <end position="155"/>
    </location>
</feature>
<feature type="domain" description="UspA" evidence="8">
    <location>
        <begin position="490"/>
        <end position="623"/>
    </location>
</feature>
<keyword evidence="3 7" id="KW-0812">Transmembrane</keyword>
<dbReference type="PRINTS" id="PR00447">
    <property type="entry name" value="NATRESASSCMP"/>
</dbReference>